<dbReference type="Proteomes" id="UP000221250">
    <property type="component" value="Segment"/>
</dbReference>
<evidence type="ECO:0000313" key="1">
    <source>
        <dbReference type="EMBL" id="AQT28567.1"/>
    </source>
</evidence>
<accession>A0A1S6L309</accession>
<protein>
    <submittedName>
        <fullName evidence="1">Uncharacterized protein</fullName>
    </submittedName>
</protein>
<sequence length="363" mass="39731">MQFALSSLAVPNVYPERMFYFDDTVEKPTSITASEYLDKITQARTCGYDVQEDKVKCTRLSGQRDGRYYFARSAGVDTKTLAATTSNNNGNRGPTLYSTSYTDARVDVAITDMQAIEKFASTAFPTVPRNSLIKTFGYSFLHPVNQDKDVAQNPQYAATGQLYPDSSIVCIPFDLTSAIKFDVSKATSSYGWGDFSLIGRRYYDYYNMDFIQVRDGKQYAYGASRIANSLVQGVNIICDALVKKGISLQVSGCITQAGSTTDARDFGLAAGGLLRGGVSIYSPASPVATDFTGSGNYFVEREADDTAATTLKWAMLAVRHEGQLKVAVLDENDFTHSTPALPNEETSIDLHLSKFISDAVYVL</sequence>
<reference evidence="1 2" key="1">
    <citation type="submission" date="2017-01" db="EMBL/GenBank/DDBJ databases">
        <authorList>
            <person name="Mah S.A."/>
            <person name="Swanson W.J."/>
            <person name="Moy G.W."/>
            <person name="Vacquier V.D."/>
        </authorList>
    </citation>
    <scope>NUCLEOTIDE SEQUENCE [LARGE SCALE GENOMIC DNA]</scope>
</reference>
<dbReference type="EMBL" id="KY448244">
    <property type="protein sequence ID" value="AQT28567.1"/>
    <property type="molecule type" value="Genomic_DNA"/>
</dbReference>
<name>A0A1S6L309_9CAUD</name>
<gene>
    <name evidence="1" type="ORF">YOLOSWAG_84</name>
</gene>
<evidence type="ECO:0000313" key="2">
    <source>
        <dbReference type="Proteomes" id="UP000221250"/>
    </source>
</evidence>
<organism evidence="1 2">
    <name type="scientific">Erwinia phage vB_EamM_Yoloswag</name>
    <dbReference type="NCBI Taxonomy" id="1958956"/>
    <lineage>
        <taxon>Viruses</taxon>
        <taxon>Duplodnaviria</taxon>
        <taxon>Heunggongvirae</taxon>
        <taxon>Uroviricota</taxon>
        <taxon>Caudoviricetes</taxon>
        <taxon>Yoloswagvirus</taxon>
        <taxon>Yoloswagvirus yoloswag</taxon>
    </lineage>
</organism>
<keyword evidence="2" id="KW-1185">Reference proteome</keyword>
<proteinExistence type="predicted"/>